<feature type="active site" description="Proton donor" evidence="7">
    <location>
        <position position="171"/>
    </location>
</feature>
<dbReference type="PANTHER" id="PTHR10589">
    <property type="entry name" value="UBIQUITIN CARBOXYL-TERMINAL HYDROLASE"/>
    <property type="match status" value="1"/>
</dbReference>
<proteinExistence type="inferred from homology"/>
<evidence type="ECO:0000256" key="4">
    <source>
        <dbReference type="ARBA" id="ARBA00022786"/>
    </source>
</evidence>
<sequence length="232" mass="26365">MEKTQKDGTWLALESNPETLSNFIKRLGIKNTVITDVYGFDASLIEFIPRPHHALIVCLPDYRLCSEIISEKYNELTKEGKNVYPEDEIFFMRQKISNACGTFALFHALANSPFVDRGTGSFAQWLEKAKKLPMEERSTSLFNESAISEAHDECAKEGETSVPDEDMVEHHFMSYVNINGMLYEFDSTQNFPRKCGETSEETFILDAGEELKPLMDKLNNISFSAMALIGEY</sequence>
<evidence type="ECO:0000313" key="10">
    <source>
        <dbReference type="Proteomes" id="UP000046392"/>
    </source>
</evidence>
<comment type="similarity">
    <text evidence="2 7 8">Belongs to the peptidase C12 family.</text>
</comment>
<dbReference type="EC" id="3.4.19.12" evidence="8"/>
<keyword evidence="5 7" id="KW-0378">Hydrolase</keyword>
<dbReference type="InterPro" id="IPR001578">
    <property type="entry name" value="Peptidase_C12_UCH"/>
</dbReference>
<reference evidence="11" key="1">
    <citation type="submission" date="2017-02" db="UniProtKB">
        <authorList>
            <consortium name="WormBaseParasite"/>
        </authorList>
    </citation>
    <scope>IDENTIFICATION</scope>
</reference>
<dbReference type="AlphaFoldDB" id="A0A0N5B697"/>
<dbReference type="CDD" id="cd09616">
    <property type="entry name" value="Peptidase_C12_UCH_L1_L3"/>
    <property type="match status" value="1"/>
</dbReference>
<keyword evidence="3 7" id="KW-0645">Protease</keyword>
<feature type="site" description="Important for enzyme activity" evidence="7">
    <location>
        <position position="186"/>
    </location>
</feature>
<protein>
    <recommendedName>
        <fullName evidence="8">Ubiquitin carboxyl-terminal hydrolase</fullName>
        <ecNumber evidence="8">3.4.19.12</ecNumber>
    </recommendedName>
</protein>
<evidence type="ECO:0000256" key="2">
    <source>
        <dbReference type="ARBA" id="ARBA00009326"/>
    </source>
</evidence>
<dbReference type="Pfam" id="PF01088">
    <property type="entry name" value="Peptidase_C12"/>
    <property type="match status" value="1"/>
</dbReference>
<organism evidence="10 11">
    <name type="scientific">Strongyloides papillosus</name>
    <name type="common">Intestinal threadworm</name>
    <dbReference type="NCBI Taxonomy" id="174720"/>
    <lineage>
        <taxon>Eukaryota</taxon>
        <taxon>Metazoa</taxon>
        <taxon>Ecdysozoa</taxon>
        <taxon>Nematoda</taxon>
        <taxon>Chromadorea</taxon>
        <taxon>Rhabditida</taxon>
        <taxon>Tylenchina</taxon>
        <taxon>Panagrolaimomorpha</taxon>
        <taxon>Strongyloidoidea</taxon>
        <taxon>Strongyloididae</taxon>
        <taxon>Strongyloides</taxon>
    </lineage>
</organism>
<evidence type="ECO:0000256" key="5">
    <source>
        <dbReference type="ARBA" id="ARBA00022801"/>
    </source>
</evidence>
<evidence type="ECO:0000256" key="8">
    <source>
        <dbReference type="RuleBase" id="RU361215"/>
    </source>
</evidence>
<evidence type="ECO:0000256" key="6">
    <source>
        <dbReference type="ARBA" id="ARBA00022807"/>
    </source>
</evidence>
<dbReference type="WBParaSite" id="SPAL_0000158600.1">
    <property type="protein sequence ID" value="SPAL_0000158600.1"/>
    <property type="gene ID" value="SPAL_0000158600"/>
</dbReference>
<feature type="domain" description="UCH catalytic" evidence="9">
    <location>
        <begin position="9"/>
        <end position="230"/>
    </location>
</feature>
<dbReference type="InterPro" id="IPR036959">
    <property type="entry name" value="Peptidase_C12_UCH_sf"/>
</dbReference>
<dbReference type="PANTHER" id="PTHR10589:SF17">
    <property type="entry name" value="UBIQUITIN CARBOXYL-TERMINAL HYDROLASE"/>
    <property type="match status" value="1"/>
</dbReference>
<keyword evidence="6 7" id="KW-0788">Thiol protease</keyword>
<dbReference type="Gene3D" id="3.40.532.10">
    <property type="entry name" value="Peptidase C12, ubiquitin carboxyl-terminal hydrolase"/>
    <property type="match status" value="1"/>
</dbReference>
<evidence type="ECO:0000256" key="1">
    <source>
        <dbReference type="ARBA" id="ARBA00000707"/>
    </source>
</evidence>
<keyword evidence="4 7" id="KW-0833">Ubl conjugation pathway</keyword>
<dbReference type="STRING" id="174720.A0A0N5B697"/>
<evidence type="ECO:0000259" key="9">
    <source>
        <dbReference type="PROSITE" id="PS52048"/>
    </source>
</evidence>
<dbReference type="GO" id="GO:0005737">
    <property type="term" value="C:cytoplasm"/>
    <property type="evidence" value="ECO:0007669"/>
    <property type="project" value="TreeGrafter"/>
</dbReference>
<feature type="active site" description="Nucleophile" evidence="7">
    <location>
        <position position="100"/>
    </location>
</feature>
<dbReference type="PROSITE" id="PS52048">
    <property type="entry name" value="UCH_DOMAIN"/>
    <property type="match status" value="1"/>
</dbReference>
<comment type="catalytic activity">
    <reaction evidence="1 7 8">
        <text>Thiol-dependent hydrolysis of ester, thioester, amide, peptide and isopeptide bonds formed by the C-terminal Gly of ubiquitin (a 76-residue protein attached to proteins as an intracellular targeting signal).</text>
        <dbReference type="EC" id="3.4.19.12"/>
    </reaction>
</comment>
<evidence type="ECO:0000256" key="3">
    <source>
        <dbReference type="ARBA" id="ARBA00022670"/>
    </source>
</evidence>
<dbReference type="Proteomes" id="UP000046392">
    <property type="component" value="Unplaced"/>
</dbReference>
<evidence type="ECO:0000313" key="11">
    <source>
        <dbReference type="WBParaSite" id="SPAL_0000158600.1"/>
    </source>
</evidence>
<feature type="site" description="Transition state stabilizer" evidence="7">
    <location>
        <position position="94"/>
    </location>
</feature>
<keyword evidence="10" id="KW-1185">Reference proteome</keyword>
<dbReference type="GO" id="GO:0006511">
    <property type="term" value="P:ubiquitin-dependent protein catabolic process"/>
    <property type="evidence" value="ECO:0007669"/>
    <property type="project" value="UniProtKB-UniRule"/>
</dbReference>
<evidence type="ECO:0000256" key="7">
    <source>
        <dbReference type="PROSITE-ProRule" id="PRU01393"/>
    </source>
</evidence>
<accession>A0A0N5B697</accession>
<dbReference type="InterPro" id="IPR038765">
    <property type="entry name" value="Papain-like_cys_pep_sf"/>
</dbReference>
<dbReference type="SUPFAM" id="SSF54001">
    <property type="entry name" value="Cysteine proteinases"/>
    <property type="match status" value="1"/>
</dbReference>
<name>A0A0N5B697_STREA</name>
<dbReference type="GO" id="GO:0004843">
    <property type="term" value="F:cysteine-type deubiquitinase activity"/>
    <property type="evidence" value="ECO:0007669"/>
    <property type="project" value="UniProtKB-UniRule"/>
</dbReference>
<dbReference type="PRINTS" id="PR00707">
    <property type="entry name" value="UBCTHYDRLASE"/>
</dbReference>
<dbReference type="GO" id="GO:0016579">
    <property type="term" value="P:protein deubiquitination"/>
    <property type="evidence" value="ECO:0007669"/>
    <property type="project" value="TreeGrafter"/>
</dbReference>